<evidence type="ECO:0000313" key="4">
    <source>
        <dbReference type="EMBL" id="VVV38282.1"/>
    </source>
</evidence>
<keyword evidence="3" id="KW-0012">Acyltransferase</keyword>
<evidence type="ECO:0000256" key="3">
    <source>
        <dbReference type="ARBA" id="ARBA00023315"/>
    </source>
</evidence>
<dbReference type="GO" id="GO:0016747">
    <property type="term" value="F:acyltransferase activity, transferring groups other than amino-acyl groups"/>
    <property type="evidence" value="ECO:0007669"/>
    <property type="project" value="TreeGrafter"/>
</dbReference>
<evidence type="ECO:0000256" key="1">
    <source>
        <dbReference type="ARBA" id="ARBA00009861"/>
    </source>
</evidence>
<gene>
    <name evidence="4" type="ORF">NYM_LOCUS1383</name>
</gene>
<dbReference type="InterPro" id="IPR023213">
    <property type="entry name" value="CAT-like_dom_sf"/>
</dbReference>
<sequence length="432" mass="48476">MKVKTESTRLLKPSYQTSTRPPADIVIPLSPFDVVSFDTHVATLYAYRPPNPPNSVIEQGLRKALAGYREFAGRFVSDAAGRRCILLNDEGLRFIENISDYPLGSLDKPSPDYLDLHPPLTGMEELAQVQLTRFACGSLVVGFTSHHMVADGFSAGHFLVAWGRATCGLSMHPLPLHDRSIFIPRSPSRFQFEHRGVEYAARHESTTKRSDSKDAIIVQKAQFPSKLIAKLKSMAFAGSPYSKPYSTFECIIAHLWRKITRARGLDVKETTKIRIAVDGRTRMNNSLVPMRYFGNMVLWAWPESRVEDLLAKPIGHAARLIHEAAARVDADYFKSFIDFSSSKEKTEGLMPSADEGKMVLSPDLEVDSWLRFPFYDVDFGSGRPHRFMPSYLPVEGLLILVPSFSGNGDVDAFVPLFEKDLDSFKNDFYSLD</sequence>
<evidence type="ECO:0000256" key="2">
    <source>
        <dbReference type="ARBA" id="ARBA00022679"/>
    </source>
</evidence>
<dbReference type="EMBL" id="LR721774">
    <property type="protein sequence ID" value="VVV38282.1"/>
    <property type="molecule type" value="Genomic_DNA"/>
</dbReference>
<keyword evidence="2" id="KW-0808">Transferase</keyword>
<dbReference type="PANTHER" id="PTHR31642:SF13">
    <property type="entry name" value="AGMATINE HYDROXYCINNAMOYLTRANSFERASE 1"/>
    <property type="match status" value="1"/>
</dbReference>
<reference evidence="4" key="1">
    <citation type="submission" date="2019-09" db="EMBL/GenBank/DDBJ databases">
        <authorList>
            <person name="Zhang L."/>
        </authorList>
    </citation>
    <scope>NUCLEOTIDE SEQUENCE</scope>
</reference>
<dbReference type="OMA" id="VIGHAMH"/>
<comment type="similarity">
    <text evidence="1">Belongs to the plant acyltransferase family.</text>
</comment>
<accession>A0A5K0VCH0</accession>
<proteinExistence type="inferred from homology"/>
<dbReference type="Gene3D" id="3.30.559.10">
    <property type="entry name" value="Chloramphenicol acetyltransferase-like domain"/>
    <property type="match status" value="2"/>
</dbReference>
<protein>
    <submittedName>
        <fullName evidence="4">Uncharacterized protein</fullName>
    </submittedName>
</protein>
<organism evidence="4">
    <name type="scientific">Nymphaea colorata</name>
    <name type="common">pocket water lily</name>
    <dbReference type="NCBI Taxonomy" id="210225"/>
    <lineage>
        <taxon>Eukaryota</taxon>
        <taxon>Viridiplantae</taxon>
        <taxon>Streptophyta</taxon>
        <taxon>Embryophyta</taxon>
        <taxon>Tracheophyta</taxon>
        <taxon>Spermatophyta</taxon>
        <taxon>Magnoliopsida</taxon>
        <taxon>Nymphaeales</taxon>
        <taxon>Nymphaeaceae</taxon>
        <taxon>Nymphaea</taxon>
    </lineage>
</organism>
<dbReference type="FunFam" id="3.30.559.10:FF:000008">
    <property type="entry name" value="Tryptamine hydroxycinnamoyl transferase"/>
    <property type="match status" value="1"/>
</dbReference>
<feature type="non-terminal residue" evidence="4">
    <location>
        <position position="1"/>
    </location>
</feature>
<dbReference type="InterPro" id="IPR050317">
    <property type="entry name" value="Plant_Fungal_Acyltransferase"/>
</dbReference>
<dbReference type="Pfam" id="PF02458">
    <property type="entry name" value="Transferase"/>
    <property type="match status" value="1"/>
</dbReference>
<dbReference type="AlphaFoldDB" id="A0A5K0VCH0"/>
<dbReference type="PANTHER" id="PTHR31642">
    <property type="entry name" value="TRICHOTHECENE 3-O-ACETYLTRANSFERASE"/>
    <property type="match status" value="1"/>
</dbReference>
<dbReference type="OrthoDB" id="671439at2759"/>
<name>A0A5K0VCH0_9MAGN</name>